<evidence type="ECO:0000313" key="2">
    <source>
        <dbReference type="EMBL" id="OJF15378.1"/>
    </source>
</evidence>
<evidence type="ECO:0000256" key="1">
    <source>
        <dbReference type="SAM" id="MobiDB-lite"/>
    </source>
</evidence>
<gene>
    <name evidence="2" type="ORF">BG844_04565</name>
</gene>
<proteinExistence type="predicted"/>
<organism evidence="2 3">
    <name type="scientific">Couchioplanes caeruleus subsp. caeruleus</name>
    <dbReference type="NCBI Taxonomy" id="56427"/>
    <lineage>
        <taxon>Bacteria</taxon>
        <taxon>Bacillati</taxon>
        <taxon>Actinomycetota</taxon>
        <taxon>Actinomycetes</taxon>
        <taxon>Micromonosporales</taxon>
        <taxon>Micromonosporaceae</taxon>
        <taxon>Couchioplanes</taxon>
    </lineage>
</organism>
<feature type="region of interest" description="Disordered" evidence="1">
    <location>
        <begin position="141"/>
        <end position="169"/>
    </location>
</feature>
<dbReference type="RefSeq" id="WP_071803466.1">
    <property type="nucleotide sequence ID" value="NZ_MEIA01000056.1"/>
</dbReference>
<feature type="compositionally biased region" description="Basic residues" evidence="1">
    <location>
        <begin position="149"/>
        <end position="163"/>
    </location>
</feature>
<dbReference type="Proteomes" id="UP000182486">
    <property type="component" value="Unassembled WGS sequence"/>
</dbReference>
<keyword evidence="3" id="KW-1185">Reference proteome</keyword>
<evidence type="ECO:0000313" key="3">
    <source>
        <dbReference type="Proteomes" id="UP000182486"/>
    </source>
</evidence>
<reference evidence="2 3" key="1">
    <citation type="submission" date="2016-09" db="EMBL/GenBank/DDBJ databases">
        <title>Couchioplanes caeruleus draft genome sequence.</title>
        <authorList>
            <person name="Sheehan J."/>
            <person name="Caffrey P."/>
        </authorList>
    </citation>
    <scope>NUCLEOTIDE SEQUENCE [LARGE SCALE GENOMIC DNA]</scope>
    <source>
        <strain evidence="2 3">DSM 43634</strain>
    </source>
</reference>
<accession>A0A1K0GDR8</accession>
<dbReference type="EMBL" id="MEIA01000056">
    <property type="protein sequence ID" value="OJF15378.1"/>
    <property type="molecule type" value="Genomic_DNA"/>
</dbReference>
<protein>
    <submittedName>
        <fullName evidence="2">Uncharacterized protein</fullName>
    </submittedName>
</protein>
<comment type="caution">
    <text evidence="2">The sequence shown here is derived from an EMBL/GenBank/DDBJ whole genome shotgun (WGS) entry which is preliminary data.</text>
</comment>
<name>A0A1K0GDR8_9ACTN</name>
<sequence>MSAEIWHLAITDGGIVADGVIGQFDTATEAARTASIVLHRVAARLRAWAATADRGDPRAGRAREIAGRLVREAAEIFAADTEHAVAEVLDDPNLAAIPLNTLALHHDFRLERTAFCDAPIPFSGRWSRQALWLQTWTTTWRDEPDPSCPRRRPAQAARRHLHNPARSTP</sequence>
<dbReference type="AlphaFoldDB" id="A0A1K0GDR8"/>